<dbReference type="PANTHER" id="PTHR43806:SF58">
    <property type="entry name" value="ALKALINE PROTEASE 1-RELATED"/>
    <property type="match status" value="1"/>
</dbReference>
<dbReference type="SUPFAM" id="SSF54897">
    <property type="entry name" value="Protease propeptides/inhibitors"/>
    <property type="match status" value="1"/>
</dbReference>
<feature type="active site" description="Charge relay system" evidence="5">
    <location>
        <position position="147"/>
    </location>
</feature>
<feature type="signal peptide" evidence="6">
    <location>
        <begin position="1"/>
        <end position="20"/>
    </location>
</feature>
<evidence type="ECO:0000256" key="5">
    <source>
        <dbReference type="PROSITE-ProRule" id="PRU01240"/>
    </source>
</evidence>
<dbReference type="InterPro" id="IPR036852">
    <property type="entry name" value="Peptidase_S8/S53_dom_sf"/>
</dbReference>
<dbReference type="InterPro" id="IPR037045">
    <property type="entry name" value="S8pro/Inhibitor_I9_sf"/>
</dbReference>
<evidence type="ECO:0000256" key="2">
    <source>
        <dbReference type="ARBA" id="ARBA00022670"/>
    </source>
</evidence>
<accession>A0ABM0MS86</accession>
<name>A0ABM0MS86_SACKO</name>
<evidence type="ECO:0000256" key="3">
    <source>
        <dbReference type="ARBA" id="ARBA00022801"/>
    </source>
</evidence>
<keyword evidence="6" id="KW-0732">Signal</keyword>
<dbReference type="Gene3D" id="3.40.50.200">
    <property type="entry name" value="Peptidase S8/S53 domain"/>
    <property type="match status" value="1"/>
</dbReference>
<keyword evidence="4 5" id="KW-0720">Serine protease</keyword>
<evidence type="ECO:0000256" key="4">
    <source>
        <dbReference type="ARBA" id="ARBA00022825"/>
    </source>
</evidence>
<feature type="chain" id="PRO_5045703742" evidence="6">
    <location>
        <begin position="21"/>
        <end position="383"/>
    </location>
</feature>
<evidence type="ECO:0000259" key="7">
    <source>
        <dbReference type="Pfam" id="PF00082"/>
    </source>
</evidence>
<feature type="domain" description="Peptidase S8/S53" evidence="7">
    <location>
        <begin position="138"/>
        <end position="367"/>
    </location>
</feature>
<feature type="active site" description="Charge relay system" evidence="5">
    <location>
        <position position="179"/>
    </location>
</feature>
<dbReference type="InterPro" id="IPR000209">
    <property type="entry name" value="Peptidase_S8/S53_dom"/>
</dbReference>
<comment type="similarity">
    <text evidence="1 5">Belongs to the peptidase S8 family.</text>
</comment>
<dbReference type="InterPro" id="IPR034193">
    <property type="entry name" value="PCSK9_ProteinaseK-like"/>
</dbReference>
<evidence type="ECO:0000313" key="9">
    <source>
        <dbReference type="RefSeq" id="XP_006822877.1"/>
    </source>
</evidence>
<feature type="non-terminal residue" evidence="9">
    <location>
        <position position="383"/>
    </location>
</feature>
<dbReference type="PANTHER" id="PTHR43806">
    <property type="entry name" value="PEPTIDASE S8"/>
    <property type="match status" value="1"/>
</dbReference>
<organism evidence="8 9">
    <name type="scientific">Saccoglossus kowalevskii</name>
    <name type="common">Acorn worm</name>
    <dbReference type="NCBI Taxonomy" id="10224"/>
    <lineage>
        <taxon>Eukaryota</taxon>
        <taxon>Metazoa</taxon>
        <taxon>Hemichordata</taxon>
        <taxon>Enteropneusta</taxon>
        <taxon>Harrimaniidae</taxon>
        <taxon>Saccoglossus</taxon>
    </lineage>
</organism>
<dbReference type="RefSeq" id="XP_006822877.1">
    <property type="nucleotide sequence ID" value="XM_006822814.1"/>
</dbReference>
<dbReference type="Proteomes" id="UP000694865">
    <property type="component" value="Unplaced"/>
</dbReference>
<dbReference type="InterPro" id="IPR015500">
    <property type="entry name" value="Peptidase_S8_subtilisin-rel"/>
</dbReference>
<sequence length="383" mass="40787">MEKNLAFIAVITMCFSTAATSKIAPLYRARPGTSIPNQYIVVLKDEFGGDLDHVLEEVENSNQLRKLDARVTHVYSNVYRGFSLHIPETALLWIRKLSQIAYVEEDCIITAQRVPWNLDRIDQRDLPLNSVYMPAGDGEGVNVYVVDTGIRYSHEEYSGRASFFYDYETDGDGSDCNGHGTHGAGVVGGTDFGVAIMTSLYSVRVLSCFGAGSTSQIIAGIDYIAAWGVRPGVASISIGGGPSTSLDNAVRGLVAAGFSACVSAGGAATNACNFSPARVEEAITVGSMDSNDYISSSSNTGPCIDMFAPGVDIQSAWHTSDTATAVLSGTSSSTAHVAGACAIILEENPTWSPKQVVTELIENCTKGRLQNVPDGTYNRIVYT</sequence>
<dbReference type="SUPFAM" id="SSF52743">
    <property type="entry name" value="Subtilisin-like"/>
    <property type="match status" value="1"/>
</dbReference>
<keyword evidence="8" id="KW-1185">Reference proteome</keyword>
<keyword evidence="3 5" id="KW-0378">Hydrolase</keyword>
<reference evidence="9" key="1">
    <citation type="submission" date="2025-08" db="UniProtKB">
        <authorList>
            <consortium name="RefSeq"/>
        </authorList>
    </citation>
    <scope>IDENTIFICATION</scope>
    <source>
        <tissue evidence="9">Testes</tissue>
    </source>
</reference>
<dbReference type="PROSITE" id="PS00136">
    <property type="entry name" value="SUBTILASE_ASP"/>
    <property type="match status" value="1"/>
</dbReference>
<dbReference type="GeneID" id="102804681"/>
<dbReference type="Pfam" id="PF00082">
    <property type="entry name" value="Peptidase_S8"/>
    <property type="match status" value="1"/>
</dbReference>
<dbReference type="PROSITE" id="PS51892">
    <property type="entry name" value="SUBTILASE"/>
    <property type="match status" value="1"/>
</dbReference>
<dbReference type="CDD" id="cd04077">
    <property type="entry name" value="Peptidases_S8_PCSK9_ProteinaseK_like"/>
    <property type="match status" value="1"/>
</dbReference>
<evidence type="ECO:0000313" key="8">
    <source>
        <dbReference type="Proteomes" id="UP000694865"/>
    </source>
</evidence>
<protein>
    <submittedName>
        <fullName evidence="9">Proteinase K-like</fullName>
    </submittedName>
</protein>
<keyword evidence="2 5" id="KW-0645">Protease</keyword>
<dbReference type="InterPro" id="IPR050131">
    <property type="entry name" value="Peptidase_S8_subtilisin-like"/>
</dbReference>
<dbReference type="PRINTS" id="PR00723">
    <property type="entry name" value="SUBTILISIN"/>
</dbReference>
<gene>
    <name evidence="9" type="primary">LOC102804681</name>
</gene>
<proteinExistence type="inferred from homology"/>
<dbReference type="InterPro" id="IPR023827">
    <property type="entry name" value="Peptidase_S8_Asp-AS"/>
</dbReference>
<evidence type="ECO:0000256" key="6">
    <source>
        <dbReference type="SAM" id="SignalP"/>
    </source>
</evidence>
<dbReference type="Gene3D" id="3.30.70.80">
    <property type="entry name" value="Peptidase S8 propeptide/proteinase inhibitor I9"/>
    <property type="match status" value="1"/>
</dbReference>
<feature type="active site" description="Charge relay system" evidence="5">
    <location>
        <position position="331"/>
    </location>
</feature>
<evidence type="ECO:0000256" key="1">
    <source>
        <dbReference type="ARBA" id="ARBA00011073"/>
    </source>
</evidence>